<keyword evidence="4" id="KW-1185">Reference proteome</keyword>
<evidence type="ECO:0000313" key="4">
    <source>
        <dbReference type="Proteomes" id="UP000319449"/>
    </source>
</evidence>
<proteinExistence type="predicted"/>
<dbReference type="InterPro" id="IPR029063">
    <property type="entry name" value="SAM-dependent_MTases_sf"/>
</dbReference>
<dbReference type="RefSeq" id="WP_145022899.1">
    <property type="nucleotide sequence ID" value="NZ_VLLN01000013.1"/>
</dbReference>
<dbReference type="AlphaFoldDB" id="A0A562VM78"/>
<accession>A0A562VM78</accession>
<feature type="domain" description="Methyltransferase type 11" evidence="2">
    <location>
        <begin position="55"/>
        <end position="143"/>
    </location>
</feature>
<evidence type="ECO:0000256" key="1">
    <source>
        <dbReference type="ARBA" id="ARBA00022679"/>
    </source>
</evidence>
<sequence>MHVSPHSIARFLTFLEKVATETYPEQPSPGHDAVIARAMNVLFDNFVLPPAAHILDVGCGQGVALKPFQERGYKPIGVTLNVTDANICQQLGFDVRVMDQSFLDFDDATFDLVWARHVVEHSFMPLYTLTEFRRVLRPGGILYMEVPAPDTLAHESNQNHYSVLGKTMWTALLKRSRLETAATIDYFMKTVDDRADEFWGFYATATPCR</sequence>
<dbReference type="GO" id="GO:0008757">
    <property type="term" value="F:S-adenosylmethionine-dependent methyltransferase activity"/>
    <property type="evidence" value="ECO:0007669"/>
    <property type="project" value="InterPro"/>
</dbReference>
<dbReference type="EMBL" id="VLLN01000013">
    <property type="protein sequence ID" value="TWJ18874.1"/>
    <property type="molecule type" value="Genomic_DNA"/>
</dbReference>
<dbReference type="PANTHER" id="PTHR43861:SF3">
    <property type="entry name" value="PUTATIVE (AFU_ORTHOLOGUE AFUA_2G14390)-RELATED"/>
    <property type="match status" value="1"/>
</dbReference>
<gene>
    <name evidence="3" type="ORF">JN12_02325</name>
</gene>
<evidence type="ECO:0000313" key="3">
    <source>
        <dbReference type="EMBL" id="TWJ18874.1"/>
    </source>
</evidence>
<dbReference type="Pfam" id="PF08241">
    <property type="entry name" value="Methyltransf_11"/>
    <property type="match status" value="1"/>
</dbReference>
<evidence type="ECO:0000259" key="2">
    <source>
        <dbReference type="Pfam" id="PF08241"/>
    </source>
</evidence>
<keyword evidence="3" id="KW-0489">Methyltransferase</keyword>
<name>A0A562VM78_9BACT</name>
<dbReference type="GO" id="GO:0032259">
    <property type="term" value="P:methylation"/>
    <property type="evidence" value="ECO:0007669"/>
    <property type="project" value="UniProtKB-KW"/>
</dbReference>
<protein>
    <submittedName>
        <fullName evidence="3">Methyltransferase family protein</fullName>
    </submittedName>
</protein>
<reference evidence="3 4" key="1">
    <citation type="submission" date="2019-07" db="EMBL/GenBank/DDBJ databases">
        <title>Genomic Encyclopedia of Archaeal and Bacterial Type Strains, Phase II (KMG-II): from individual species to whole genera.</title>
        <authorList>
            <person name="Goeker M."/>
        </authorList>
    </citation>
    <scope>NUCLEOTIDE SEQUENCE [LARGE SCALE GENOMIC DNA]</scope>
    <source>
        <strain evidence="3 4">ATCC BAA-1139</strain>
    </source>
</reference>
<dbReference type="OrthoDB" id="5395564at2"/>
<dbReference type="Proteomes" id="UP000319449">
    <property type="component" value="Unassembled WGS sequence"/>
</dbReference>
<dbReference type="InterPro" id="IPR013216">
    <property type="entry name" value="Methyltransf_11"/>
</dbReference>
<keyword evidence="1 3" id="KW-0808">Transferase</keyword>
<dbReference type="PANTHER" id="PTHR43861">
    <property type="entry name" value="TRANS-ACONITATE 2-METHYLTRANSFERASE-RELATED"/>
    <property type="match status" value="1"/>
</dbReference>
<dbReference type="CDD" id="cd02440">
    <property type="entry name" value="AdoMet_MTases"/>
    <property type="match status" value="1"/>
</dbReference>
<organism evidence="3 4">
    <name type="scientific">Geobacter argillaceus</name>
    <dbReference type="NCBI Taxonomy" id="345631"/>
    <lineage>
        <taxon>Bacteria</taxon>
        <taxon>Pseudomonadati</taxon>
        <taxon>Thermodesulfobacteriota</taxon>
        <taxon>Desulfuromonadia</taxon>
        <taxon>Geobacterales</taxon>
        <taxon>Geobacteraceae</taxon>
        <taxon>Geobacter</taxon>
    </lineage>
</organism>
<comment type="caution">
    <text evidence="3">The sequence shown here is derived from an EMBL/GenBank/DDBJ whole genome shotgun (WGS) entry which is preliminary data.</text>
</comment>
<dbReference type="SUPFAM" id="SSF53335">
    <property type="entry name" value="S-adenosyl-L-methionine-dependent methyltransferases"/>
    <property type="match status" value="1"/>
</dbReference>
<dbReference type="Gene3D" id="3.40.50.150">
    <property type="entry name" value="Vaccinia Virus protein VP39"/>
    <property type="match status" value="1"/>
</dbReference>